<reference evidence="7 8" key="1">
    <citation type="journal article" date="2005" name="Appl. Environ. Microbiol.">
        <title>Intestinal bacterial communities that produce active estrogen-like compounds enterodiol and enterolactone in humans.</title>
        <authorList>
            <person name="Clavel T."/>
            <person name="Henderson G."/>
            <person name="Alpert C.A."/>
            <person name="Philippe C."/>
            <person name="Rigottier-Gois L."/>
            <person name="Dore J."/>
            <person name="Blaut M."/>
        </authorList>
    </citation>
    <scope>NUCLEOTIDE SEQUENCE [LARGE SCALE GENOMIC DNA]</scope>
    <source>
        <strain evidence="7 8">SECO-MT75m2</strain>
    </source>
</reference>
<evidence type="ECO:0000313" key="7">
    <source>
        <dbReference type="EMBL" id="TNU96254.1"/>
    </source>
</evidence>
<sequence>MVAETEDGKKDVKKLAKNTGFLYLLSLSSQIVNLALIPFETRVLGSEAYGVIALSVAMSSIITIVLDFGLILSATERVVKLAGNAASLARLLGNVACAKACLALAVGMVIVVLILFVPPFSEYRSLFLLYYLAYAVNAFLPDFFYRGHEDMRIITVRTVMVKVISALPIFFLLRGPSDMWVVPALLLAGNAAAVFFSYCDIRKRYRVEALTFDVKESFGILRASFGFFVSRFSSVFYQSMNSVLLGFVYPGQAVVGFYGAAEKFLSYAKVASSPVADSLYPYMVRTKKYRLCMKVLALAMPLILVAATFAWVYAEPICLFAFGEGYEGAAVLLRCLMPAIVVIFPTYVLCFPMLVPMGLSSYANRSNVIGAIVQVVLVGGLFATGAFGAATLCIAASISEVSVFLYRFWAVWSHRKLMPNGSH</sequence>
<keyword evidence="3 6" id="KW-0812">Transmembrane</keyword>
<keyword evidence="5 6" id="KW-0472">Membrane</keyword>
<evidence type="ECO:0000256" key="5">
    <source>
        <dbReference type="ARBA" id="ARBA00023136"/>
    </source>
</evidence>
<evidence type="ECO:0000256" key="6">
    <source>
        <dbReference type="SAM" id="Phobius"/>
    </source>
</evidence>
<feature type="transmembrane region" description="Helical" evidence="6">
    <location>
        <begin position="179"/>
        <end position="198"/>
    </location>
</feature>
<dbReference type="Proteomes" id="UP000312594">
    <property type="component" value="Unassembled WGS sequence"/>
</dbReference>
<feature type="transmembrane region" description="Helical" evidence="6">
    <location>
        <begin position="291"/>
        <end position="311"/>
    </location>
</feature>
<protein>
    <submittedName>
        <fullName evidence="7">Flippase</fullName>
    </submittedName>
</protein>
<accession>A0A5C5CC61</accession>
<organism evidence="7 8">
    <name type="scientific">Eggerthella lenta</name>
    <name type="common">Eubacterium lentum</name>
    <dbReference type="NCBI Taxonomy" id="84112"/>
    <lineage>
        <taxon>Bacteria</taxon>
        <taxon>Bacillati</taxon>
        <taxon>Actinomycetota</taxon>
        <taxon>Coriobacteriia</taxon>
        <taxon>Eggerthellales</taxon>
        <taxon>Eggerthellaceae</taxon>
        <taxon>Eggerthella</taxon>
    </lineage>
</organism>
<proteinExistence type="predicted"/>
<evidence type="ECO:0000313" key="8">
    <source>
        <dbReference type="Proteomes" id="UP000312594"/>
    </source>
</evidence>
<dbReference type="InterPro" id="IPR002797">
    <property type="entry name" value="Polysacc_synth"/>
</dbReference>
<feature type="transmembrane region" description="Helical" evidence="6">
    <location>
        <begin position="91"/>
        <end position="116"/>
    </location>
</feature>
<feature type="transmembrane region" description="Helical" evidence="6">
    <location>
        <begin position="331"/>
        <end position="355"/>
    </location>
</feature>
<dbReference type="PANTHER" id="PTHR30250">
    <property type="entry name" value="PST FAMILY PREDICTED COLANIC ACID TRANSPORTER"/>
    <property type="match status" value="1"/>
</dbReference>
<comment type="subcellular location">
    <subcellularLocation>
        <location evidence="1">Cell membrane</location>
        <topology evidence="1">Multi-pass membrane protein</topology>
    </subcellularLocation>
</comment>
<name>A0A5C5CC61_EGGLN</name>
<dbReference type="Pfam" id="PF01943">
    <property type="entry name" value="Polysacc_synt"/>
    <property type="match status" value="1"/>
</dbReference>
<dbReference type="InterPro" id="IPR050833">
    <property type="entry name" value="Poly_Biosynth_Transport"/>
</dbReference>
<dbReference type="AlphaFoldDB" id="A0A5C5CC61"/>
<feature type="transmembrane region" description="Helical" evidence="6">
    <location>
        <begin position="21"/>
        <end position="39"/>
    </location>
</feature>
<feature type="transmembrane region" description="Helical" evidence="6">
    <location>
        <begin position="51"/>
        <end position="70"/>
    </location>
</feature>
<gene>
    <name evidence="7" type="ORF">FIC87_00775</name>
</gene>
<comment type="caution">
    <text evidence="7">The sequence shown here is derived from an EMBL/GenBank/DDBJ whole genome shotgun (WGS) entry which is preliminary data.</text>
</comment>
<keyword evidence="4 6" id="KW-1133">Transmembrane helix</keyword>
<feature type="transmembrane region" description="Helical" evidence="6">
    <location>
        <begin position="128"/>
        <end position="145"/>
    </location>
</feature>
<feature type="transmembrane region" description="Helical" evidence="6">
    <location>
        <begin position="154"/>
        <end position="173"/>
    </location>
</feature>
<evidence type="ECO:0000256" key="1">
    <source>
        <dbReference type="ARBA" id="ARBA00004651"/>
    </source>
</evidence>
<dbReference type="EMBL" id="VEVP01000001">
    <property type="protein sequence ID" value="TNU96254.1"/>
    <property type="molecule type" value="Genomic_DNA"/>
</dbReference>
<keyword evidence="2" id="KW-1003">Cell membrane</keyword>
<evidence type="ECO:0000256" key="3">
    <source>
        <dbReference type="ARBA" id="ARBA00022692"/>
    </source>
</evidence>
<dbReference type="PANTHER" id="PTHR30250:SF26">
    <property type="entry name" value="PSMA PROTEIN"/>
    <property type="match status" value="1"/>
</dbReference>
<evidence type="ECO:0000256" key="2">
    <source>
        <dbReference type="ARBA" id="ARBA00022475"/>
    </source>
</evidence>
<dbReference type="GO" id="GO:0005886">
    <property type="term" value="C:plasma membrane"/>
    <property type="evidence" value="ECO:0007669"/>
    <property type="project" value="UniProtKB-SubCell"/>
</dbReference>
<evidence type="ECO:0000256" key="4">
    <source>
        <dbReference type="ARBA" id="ARBA00022989"/>
    </source>
</evidence>